<feature type="compositionally biased region" description="Low complexity" evidence="1">
    <location>
        <begin position="29"/>
        <end position="39"/>
    </location>
</feature>
<evidence type="ECO:0000313" key="3">
    <source>
        <dbReference type="Proteomes" id="UP000276215"/>
    </source>
</evidence>
<dbReference type="OrthoDB" id="5284760at2759"/>
<dbReference type="STRING" id="1336337.A0A3N4J4V5"/>
<keyword evidence="3" id="KW-1185">Reference proteome</keyword>
<dbReference type="EMBL" id="ML120491">
    <property type="protein sequence ID" value="RPA91621.1"/>
    <property type="molecule type" value="Genomic_DNA"/>
</dbReference>
<feature type="compositionally biased region" description="Low complexity" evidence="1">
    <location>
        <begin position="1"/>
        <end position="21"/>
    </location>
</feature>
<sequence>MADSSPSATAAAAAEAVVSESKPLPPPSLYDDLPPAYSASPPPSPPFTRRHPITHRIAYIMHSVDSGLPPTIPYPDSDSDSDVDSEARGGQRRRRRGESIRDSKALFLLRGTTTFDINIPNATTGDQRHQQKSTSASAATTPEPDRPLMRPNFPDMFPPLRHDVTVQCRKTWENQIRYIDLTRCLDWEESFRTGKKVSPVCPRKGVYDDNFVDECLAVLRRVHIAAKESCVWPDEFQIYGRTAALGDVWSHGSVVEVMENIRHEREKACKWTDIGRTDFEECGATLKKLWSVTSVGVDGFRHFESVVSTFPPEVKADCGECTMDWLMDVLLSWDDVDGGPLWQGARHFGKAKSVDIKTHISTIHNAASSCYDWYRVLHLLPDMFEKERHRTLTPKERGFCSNNLVSYRSFSVIYSSGCNNLKMYPAICSLPPLLFSTDIGYCEALLPFVPVYTPLTSPNEDPTFFLLAIAQISTLLCLSPPLQFLILNPSSKSTMKFLTTLLITAFAGTVVVSTHTHQSPKNNLQVRHPGVLPDNNDPESTGLGEQLKGTPAPFTIPKEVPDLLADSCPKKDLGFCGKENSCCPMKGTCCPMGAGCCADAGSGCFPDRDGRTRCCKLDMEKLCSSKNLYPEEYRMLSRRELLRCWELLC</sequence>
<evidence type="ECO:0000313" key="2">
    <source>
        <dbReference type="EMBL" id="RPA91621.1"/>
    </source>
</evidence>
<gene>
    <name evidence="2" type="ORF">L873DRAFT_1794739</name>
</gene>
<dbReference type="AlphaFoldDB" id="A0A3N4J4V5"/>
<reference evidence="2 3" key="1">
    <citation type="journal article" date="2018" name="Nat. Ecol. Evol.">
        <title>Pezizomycetes genomes reveal the molecular basis of ectomycorrhizal truffle lifestyle.</title>
        <authorList>
            <person name="Murat C."/>
            <person name="Payen T."/>
            <person name="Noel B."/>
            <person name="Kuo A."/>
            <person name="Morin E."/>
            <person name="Chen J."/>
            <person name="Kohler A."/>
            <person name="Krizsan K."/>
            <person name="Balestrini R."/>
            <person name="Da Silva C."/>
            <person name="Montanini B."/>
            <person name="Hainaut M."/>
            <person name="Levati E."/>
            <person name="Barry K.W."/>
            <person name="Belfiori B."/>
            <person name="Cichocki N."/>
            <person name="Clum A."/>
            <person name="Dockter R.B."/>
            <person name="Fauchery L."/>
            <person name="Guy J."/>
            <person name="Iotti M."/>
            <person name="Le Tacon F."/>
            <person name="Lindquist E.A."/>
            <person name="Lipzen A."/>
            <person name="Malagnac F."/>
            <person name="Mello A."/>
            <person name="Molinier V."/>
            <person name="Miyauchi S."/>
            <person name="Poulain J."/>
            <person name="Riccioni C."/>
            <person name="Rubini A."/>
            <person name="Sitrit Y."/>
            <person name="Splivallo R."/>
            <person name="Traeger S."/>
            <person name="Wang M."/>
            <person name="Zifcakova L."/>
            <person name="Wipf D."/>
            <person name="Zambonelli A."/>
            <person name="Paolocci F."/>
            <person name="Nowrousian M."/>
            <person name="Ottonello S."/>
            <person name="Baldrian P."/>
            <person name="Spatafora J.W."/>
            <person name="Henrissat B."/>
            <person name="Nagy L.G."/>
            <person name="Aury J.M."/>
            <person name="Wincker P."/>
            <person name="Grigoriev I.V."/>
            <person name="Bonfante P."/>
            <person name="Martin F.M."/>
        </authorList>
    </citation>
    <scope>NUCLEOTIDE SEQUENCE [LARGE SCALE GENOMIC DNA]</scope>
    <source>
        <strain evidence="2 3">120613-1</strain>
    </source>
</reference>
<accession>A0A3N4J4V5</accession>
<name>A0A3N4J4V5_9PEZI</name>
<dbReference type="Proteomes" id="UP000276215">
    <property type="component" value="Unassembled WGS sequence"/>
</dbReference>
<feature type="region of interest" description="Disordered" evidence="1">
    <location>
        <begin position="118"/>
        <end position="149"/>
    </location>
</feature>
<proteinExistence type="predicted"/>
<organism evidence="2 3">
    <name type="scientific">Choiromyces venosus 120613-1</name>
    <dbReference type="NCBI Taxonomy" id="1336337"/>
    <lineage>
        <taxon>Eukaryota</taxon>
        <taxon>Fungi</taxon>
        <taxon>Dikarya</taxon>
        <taxon>Ascomycota</taxon>
        <taxon>Pezizomycotina</taxon>
        <taxon>Pezizomycetes</taxon>
        <taxon>Pezizales</taxon>
        <taxon>Tuberaceae</taxon>
        <taxon>Choiromyces</taxon>
    </lineage>
</organism>
<evidence type="ECO:0000256" key="1">
    <source>
        <dbReference type="SAM" id="MobiDB-lite"/>
    </source>
</evidence>
<feature type="region of interest" description="Disordered" evidence="1">
    <location>
        <begin position="68"/>
        <end position="99"/>
    </location>
</feature>
<feature type="region of interest" description="Disordered" evidence="1">
    <location>
        <begin position="1"/>
        <end position="50"/>
    </location>
</feature>
<protein>
    <submittedName>
        <fullName evidence="2">Uncharacterized protein</fullName>
    </submittedName>
</protein>